<evidence type="ECO:0000256" key="12">
    <source>
        <dbReference type="ARBA" id="ARBA00035727"/>
    </source>
</evidence>
<dbReference type="GO" id="GO:0016491">
    <property type="term" value="F:oxidoreductase activity"/>
    <property type="evidence" value="ECO:0007669"/>
    <property type="project" value="UniProtKB-KW"/>
</dbReference>
<keyword evidence="16" id="KW-0560">Oxidoreductase</keyword>
<comment type="subcellular location">
    <subcellularLocation>
        <location evidence="1">Cell inner membrane</location>
        <topology evidence="1">Single-pass membrane protein</topology>
    </subcellularLocation>
</comment>
<comment type="similarity">
    <text evidence="10">Belongs to the ZapG family.</text>
</comment>
<evidence type="ECO:0000256" key="2">
    <source>
        <dbReference type="ARBA" id="ARBA00022475"/>
    </source>
</evidence>
<keyword evidence="17" id="KW-1185">Reference proteome</keyword>
<evidence type="ECO:0000313" key="17">
    <source>
        <dbReference type="Proteomes" id="UP000254253"/>
    </source>
</evidence>
<dbReference type="PIRSF" id="PIRSF006318">
    <property type="entry name" value="YhcB"/>
    <property type="match status" value="1"/>
</dbReference>
<keyword evidence="8 15" id="KW-0472">Membrane</keyword>
<evidence type="ECO:0000256" key="4">
    <source>
        <dbReference type="ARBA" id="ARBA00022618"/>
    </source>
</evidence>
<dbReference type="GO" id="GO:0008360">
    <property type="term" value="P:regulation of cell shape"/>
    <property type="evidence" value="ECO:0007669"/>
    <property type="project" value="UniProtKB-KW"/>
</dbReference>
<evidence type="ECO:0000256" key="3">
    <source>
        <dbReference type="ARBA" id="ARBA00022519"/>
    </source>
</evidence>
<name>A0A380TUK2_ACTLI</name>
<keyword evidence="13" id="KW-0175">Coiled coil</keyword>
<keyword evidence="2" id="KW-1003">Cell membrane</keyword>
<evidence type="ECO:0000256" key="1">
    <source>
        <dbReference type="ARBA" id="ARBA00004377"/>
    </source>
</evidence>
<feature type="compositionally biased region" description="Polar residues" evidence="14">
    <location>
        <begin position="103"/>
        <end position="115"/>
    </location>
</feature>
<gene>
    <name evidence="16" type="primary">yhcB</name>
    <name evidence="16" type="ORF">NCTC4191_00766</name>
</gene>
<dbReference type="Proteomes" id="UP000254253">
    <property type="component" value="Unassembled WGS sequence"/>
</dbReference>
<dbReference type="Pfam" id="PF06295">
    <property type="entry name" value="ZapG-like"/>
    <property type="match status" value="1"/>
</dbReference>
<dbReference type="RefSeq" id="WP_115590230.1">
    <property type="nucleotide sequence ID" value="NZ_UFRN01000002.1"/>
</dbReference>
<keyword evidence="4" id="KW-0132">Cell division</keyword>
<keyword evidence="6" id="KW-0133">Cell shape</keyword>
<dbReference type="GO" id="GO:0051301">
    <property type="term" value="P:cell division"/>
    <property type="evidence" value="ECO:0007669"/>
    <property type="project" value="UniProtKB-KW"/>
</dbReference>
<feature type="compositionally biased region" description="Polar residues" evidence="14">
    <location>
        <begin position="122"/>
        <end position="132"/>
    </location>
</feature>
<evidence type="ECO:0000313" key="16">
    <source>
        <dbReference type="EMBL" id="SUT92243.1"/>
    </source>
</evidence>
<evidence type="ECO:0000256" key="5">
    <source>
        <dbReference type="ARBA" id="ARBA00022692"/>
    </source>
</evidence>
<keyword evidence="3" id="KW-0997">Cell inner membrane</keyword>
<evidence type="ECO:0000256" key="13">
    <source>
        <dbReference type="SAM" id="Coils"/>
    </source>
</evidence>
<organism evidence="16 17">
    <name type="scientific">Actinobacillus lignieresii</name>
    <dbReference type="NCBI Taxonomy" id="720"/>
    <lineage>
        <taxon>Bacteria</taxon>
        <taxon>Pseudomonadati</taxon>
        <taxon>Pseudomonadota</taxon>
        <taxon>Gammaproteobacteria</taxon>
        <taxon>Pasteurellales</taxon>
        <taxon>Pasteurellaceae</taxon>
        <taxon>Actinobacillus</taxon>
    </lineage>
</organism>
<evidence type="ECO:0000256" key="7">
    <source>
        <dbReference type="ARBA" id="ARBA00022989"/>
    </source>
</evidence>
<reference evidence="16 17" key="1">
    <citation type="submission" date="2018-06" db="EMBL/GenBank/DDBJ databases">
        <authorList>
            <consortium name="Pathogen Informatics"/>
            <person name="Doyle S."/>
        </authorList>
    </citation>
    <scope>NUCLEOTIDE SEQUENCE [LARGE SCALE GENOMIC DNA]</scope>
    <source>
        <strain evidence="16 17">NCTC4191</strain>
    </source>
</reference>
<dbReference type="EMBL" id="UFRN01000002">
    <property type="protein sequence ID" value="SUT92243.1"/>
    <property type="molecule type" value="Genomic_DNA"/>
</dbReference>
<dbReference type="AlphaFoldDB" id="A0A380TUK2"/>
<feature type="region of interest" description="Disordered" evidence="14">
    <location>
        <begin position="101"/>
        <end position="132"/>
    </location>
</feature>
<dbReference type="PANTHER" id="PTHR39579:SF1">
    <property type="entry name" value="INNER MEMBRANE PROTEIN YHCB"/>
    <property type="match status" value="1"/>
</dbReference>
<protein>
    <recommendedName>
        <fullName evidence="11">Z-ring associated protein G</fullName>
    </recommendedName>
    <alternativeName>
        <fullName evidence="12">Cell division protein ZapG</fullName>
    </alternativeName>
</protein>
<evidence type="ECO:0000256" key="9">
    <source>
        <dbReference type="ARBA" id="ARBA00023306"/>
    </source>
</evidence>
<evidence type="ECO:0000256" key="15">
    <source>
        <dbReference type="SAM" id="Phobius"/>
    </source>
</evidence>
<accession>A0A380TUK2</accession>
<evidence type="ECO:0000256" key="8">
    <source>
        <dbReference type="ARBA" id="ARBA00023136"/>
    </source>
</evidence>
<keyword evidence="5 15" id="KW-0812">Transmembrane</keyword>
<evidence type="ECO:0000256" key="11">
    <source>
        <dbReference type="ARBA" id="ARBA00035703"/>
    </source>
</evidence>
<sequence length="132" mass="14871">MEQWTPDVWLAIGAAFFVGIIVGCAIVRVLKGNVKQHIQLETELKATKEKVEEQKQQLEQHFEQSAALLSTLAEDYKKLYTHLANGSEKLVPEAKQTEFFKQPQITHNVENTNGDQPRDYSEGSSGLLKTQS</sequence>
<feature type="coiled-coil region" evidence="13">
    <location>
        <begin position="34"/>
        <end position="68"/>
    </location>
</feature>
<proteinExistence type="inferred from homology"/>
<feature type="transmembrane region" description="Helical" evidence="15">
    <location>
        <begin position="12"/>
        <end position="30"/>
    </location>
</feature>
<keyword evidence="9" id="KW-0131">Cell cycle</keyword>
<evidence type="ECO:0000256" key="14">
    <source>
        <dbReference type="SAM" id="MobiDB-lite"/>
    </source>
</evidence>
<dbReference type="GO" id="GO:0005886">
    <property type="term" value="C:plasma membrane"/>
    <property type="evidence" value="ECO:0007669"/>
    <property type="project" value="UniProtKB-SubCell"/>
</dbReference>
<keyword evidence="7 15" id="KW-1133">Transmembrane helix</keyword>
<evidence type="ECO:0000256" key="6">
    <source>
        <dbReference type="ARBA" id="ARBA00022960"/>
    </source>
</evidence>
<dbReference type="PANTHER" id="PTHR39579">
    <property type="entry name" value="INNER MEMBRANE PROTEIN YHCB"/>
    <property type="match status" value="1"/>
</dbReference>
<dbReference type="InterPro" id="IPR009386">
    <property type="entry name" value="ZapG-like"/>
</dbReference>
<evidence type="ECO:0000256" key="10">
    <source>
        <dbReference type="ARBA" id="ARBA00035657"/>
    </source>
</evidence>